<feature type="signal peptide" evidence="1">
    <location>
        <begin position="1"/>
        <end position="23"/>
    </location>
</feature>
<evidence type="ECO:0000259" key="2">
    <source>
        <dbReference type="PROSITE" id="PS50983"/>
    </source>
</evidence>
<evidence type="ECO:0000313" key="3">
    <source>
        <dbReference type="EMBL" id="KRG76478.1"/>
    </source>
</evidence>
<dbReference type="InterPro" id="IPR050902">
    <property type="entry name" value="ABC_Transporter_SBP"/>
</dbReference>
<protein>
    <submittedName>
        <fullName evidence="3">Hemin ABC transporter substrate-binding protein</fullName>
    </submittedName>
</protein>
<proteinExistence type="predicted"/>
<feature type="chain" id="PRO_5006395581" evidence="1">
    <location>
        <begin position="24"/>
        <end position="352"/>
    </location>
</feature>
<sequence>MNSNRILPARTLQLAFALTFALAACSGSGEPAAPVPDAATSPAPSAAAGQGALPAGWQVVGGETVPSVAAGAATLPATVHSDDGVDVQVDDASRIVAGGDDIIAVIEALGQGSQVFAAPTNATTDAGRAAPHQFLFNRTTGVEGVLSLGGSLFLGNSLRRHSDLAEKLRAVGQDAVIIDDLQPAPDKVRKVATAIGRAEAGAALADAVQKQLDEAAAIAAATTRKPRVIHVSATGAGGNPTVAGADSASGKLIALAGGLNIGTEAGVANFSALSNEGVVAAAPEVILVTAHDLQLFGGADGLWKAYPTLKQTPAGQAGRVWVMPDLQLKYTSVGSGAGALALARALAALPPA</sequence>
<dbReference type="PROSITE" id="PS50983">
    <property type="entry name" value="FE_B12_PBP"/>
    <property type="match status" value="1"/>
</dbReference>
<dbReference type="PANTHER" id="PTHR30535">
    <property type="entry name" value="VITAMIN B12-BINDING PROTEIN"/>
    <property type="match status" value="1"/>
</dbReference>
<dbReference type="Gene3D" id="3.40.50.1980">
    <property type="entry name" value="Nitrogenase molybdenum iron protein domain"/>
    <property type="match status" value="2"/>
</dbReference>
<dbReference type="PANTHER" id="PTHR30535:SF4">
    <property type="entry name" value="HEMIN-BINDING PERIPLASMIC PROTEIN HMUT"/>
    <property type="match status" value="1"/>
</dbReference>
<dbReference type="InterPro" id="IPR002491">
    <property type="entry name" value="ABC_transptr_periplasmic_BD"/>
</dbReference>
<dbReference type="Proteomes" id="UP000051386">
    <property type="component" value="Unassembled WGS sequence"/>
</dbReference>
<dbReference type="PROSITE" id="PS51257">
    <property type="entry name" value="PROKAR_LIPOPROTEIN"/>
    <property type="match status" value="1"/>
</dbReference>
<dbReference type="SUPFAM" id="SSF53807">
    <property type="entry name" value="Helical backbone' metal receptor"/>
    <property type="match status" value="1"/>
</dbReference>
<dbReference type="AlphaFoldDB" id="A0A0R0DEL2"/>
<keyword evidence="1" id="KW-0732">Signal</keyword>
<dbReference type="EMBL" id="LDJK01000008">
    <property type="protein sequence ID" value="KRG76478.1"/>
    <property type="molecule type" value="Genomic_DNA"/>
</dbReference>
<evidence type="ECO:0000313" key="4">
    <source>
        <dbReference type="Proteomes" id="UP000051386"/>
    </source>
</evidence>
<comment type="caution">
    <text evidence="3">The sequence shown here is derived from an EMBL/GenBank/DDBJ whole genome shotgun (WGS) entry which is preliminary data.</text>
</comment>
<evidence type="ECO:0000256" key="1">
    <source>
        <dbReference type="SAM" id="SignalP"/>
    </source>
</evidence>
<reference evidence="3 4" key="1">
    <citation type="submission" date="2015-05" db="EMBL/GenBank/DDBJ databases">
        <title>Genome sequencing and analysis of members of genus Stenotrophomonas.</title>
        <authorList>
            <person name="Patil P.P."/>
            <person name="Midha S."/>
            <person name="Patil P.B."/>
        </authorList>
    </citation>
    <scope>NUCLEOTIDE SEQUENCE [LARGE SCALE GENOMIC DNA]</scope>
    <source>
        <strain evidence="3 4">DSM 21508</strain>
    </source>
</reference>
<gene>
    <name evidence="3" type="ORF">ABB28_03305</name>
</gene>
<dbReference type="Pfam" id="PF01497">
    <property type="entry name" value="Peripla_BP_2"/>
    <property type="match status" value="1"/>
</dbReference>
<dbReference type="PATRIC" id="fig|517011.3.peg.3188"/>
<name>A0A0R0DEL2_9GAMM</name>
<accession>A0A0R0DEL2</accession>
<feature type="domain" description="Fe/B12 periplasmic-binding" evidence="2">
    <location>
        <begin position="94"/>
        <end position="352"/>
    </location>
</feature>
<keyword evidence="4" id="KW-1185">Reference proteome</keyword>
<organism evidence="3 4">
    <name type="scientific">Stenotrophomonas chelatiphaga</name>
    <dbReference type="NCBI Taxonomy" id="517011"/>
    <lineage>
        <taxon>Bacteria</taxon>
        <taxon>Pseudomonadati</taxon>
        <taxon>Pseudomonadota</taxon>
        <taxon>Gammaproteobacteria</taxon>
        <taxon>Lysobacterales</taxon>
        <taxon>Lysobacteraceae</taxon>
        <taxon>Stenotrophomonas</taxon>
    </lineage>
</organism>
<dbReference type="RefSeq" id="WP_057507248.1">
    <property type="nucleotide sequence ID" value="NZ_LDJK01000008.1"/>
</dbReference>